<dbReference type="EMBL" id="UYRU01087357">
    <property type="protein sequence ID" value="VDN35611.1"/>
    <property type="molecule type" value="Genomic_DNA"/>
</dbReference>
<gene>
    <name evidence="1" type="ORF">DILT_LOCUS16819</name>
</gene>
<dbReference type="AlphaFoldDB" id="A0A3P7NZX0"/>
<name>A0A3P7NZX0_DIBLA</name>
<dbReference type="Gene3D" id="1.25.10.10">
    <property type="entry name" value="Leucine-rich Repeat Variant"/>
    <property type="match status" value="1"/>
</dbReference>
<reference evidence="1 2" key="1">
    <citation type="submission" date="2018-11" db="EMBL/GenBank/DDBJ databases">
        <authorList>
            <consortium name="Pathogen Informatics"/>
        </authorList>
    </citation>
    <scope>NUCLEOTIDE SEQUENCE [LARGE SCALE GENOMIC DNA]</scope>
</reference>
<proteinExistence type="predicted"/>
<sequence length="246" mass="26906">MSLDDFENFNSTLGFPLPPRVLLSNLDLLIGDPNESLPGTNQDFLSFAAELDLTNLATALSSVSECLDETHSITNKGPFCTPKTGQPEGTALGMWREPTPVVVSLFSVLGHLSGVCPAAIVPLMDDLLPILTCMLQDSTCYAKRSIAAWTLSVMTTNTGFVVLPYLKHPDLLDLLFGLLKREESKNIQAEPLTVCLFTKRQMFLTLTRSSTGFVSPWLAARVWLPDDGYNLETAVARILPMTTVNL</sequence>
<dbReference type="Proteomes" id="UP000281553">
    <property type="component" value="Unassembled WGS sequence"/>
</dbReference>
<dbReference type="OrthoDB" id="2250022at2759"/>
<evidence type="ECO:0000313" key="2">
    <source>
        <dbReference type="Proteomes" id="UP000281553"/>
    </source>
</evidence>
<dbReference type="InterPro" id="IPR011989">
    <property type="entry name" value="ARM-like"/>
</dbReference>
<dbReference type="InterPro" id="IPR016024">
    <property type="entry name" value="ARM-type_fold"/>
</dbReference>
<accession>A0A3P7NZX0</accession>
<keyword evidence="2" id="KW-1185">Reference proteome</keyword>
<organism evidence="1 2">
    <name type="scientific">Dibothriocephalus latus</name>
    <name type="common">Fish tapeworm</name>
    <name type="synonym">Diphyllobothrium latum</name>
    <dbReference type="NCBI Taxonomy" id="60516"/>
    <lineage>
        <taxon>Eukaryota</taxon>
        <taxon>Metazoa</taxon>
        <taxon>Spiralia</taxon>
        <taxon>Lophotrochozoa</taxon>
        <taxon>Platyhelminthes</taxon>
        <taxon>Cestoda</taxon>
        <taxon>Eucestoda</taxon>
        <taxon>Diphyllobothriidea</taxon>
        <taxon>Diphyllobothriidae</taxon>
        <taxon>Dibothriocephalus</taxon>
    </lineage>
</organism>
<dbReference type="SUPFAM" id="SSF48371">
    <property type="entry name" value="ARM repeat"/>
    <property type="match status" value="1"/>
</dbReference>
<protein>
    <submittedName>
        <fullName evidence="1">Uncharacterized protein</fullName>
    </submittedName>
</protein>
<evidence type="ECO:0000313" key="1">
    <source>
        <dbReference type="EMBL" id="VDN35611.1"/>
    </source>
</evidence>